<dbReference type="GeneTree" id="ENSGT00940000166816"/>
<feature type="compositionally biased region" description="Basic and acidic residues" evidence="4">
    <location>
        <begin position="145"/>
        <end position="155"/>
    </location>
</feature>
<dbReference type="GO" id="GO:0005525">
    <property type="term" value="F:GTP binding"/>
    <property type="evidence" value="ECO:0007669"/>
    <property type="project" value="UniProtKB-KW"/>
</dbReference>
<evidence type="ECO:0000256" key="1">
    <source>
        <dbReference type="ARBA" id="ARBA00008535"/>
    </source>
</evidence>
<feature type="compositionally biased region" description="Acidic residues" evidence="4">
    <location>
        <begin position="212"/>
        <end position="221"/>
    </location>
</feature>
<evidence type="ECO:0000256" key="4">
    <source>
        <dbReference type="SAM" id="MobiDB-lite"/>
    </source>
</evidence>
<feature type="compositionally biased region" description="Polar residues" evidence="4">
    <location>
        <begin position="230"/>
        <end position="240"/>
    </location>
</feature>
<proteinExistence type="inferred from homology"/>
<reference evidence="6" key="2">
    <citation type="submission" date="2025-09" db="UniProtKB">
        <authorList>
            <consortium name="Ensembl"/>
        </authorList>
    </citation>
    <scope>IDENTIFICATION</scope>
</reference>
<evidence type="ECO:0000313" key="7">
    <source>
        <dbReference type="Proteomes" id="UP000261560"/>
    </source>
</evidence>
<feature type="region of interest" description="Disordered" evidence="4">
    <location>
        <begin position="201"/>
        <end position="247"/>
    </location>
</feature>
<feature type="region of interest" description="Disordered" evidence="4">
    <location>
        <begin position="122"/>
        <end position="176"/>
    </location>
</feature>
<dbReference type="Pfam" id="PF04548">
    <property type="entry name" value="AIG1"/>
    <property type="match status" value="2"/>
</dbReference>
<dbReference type="AlphaFoldDB" id="A0A3B3CS04"/>
<dbReference type="InterPro" id="IPR027417">
    <property type="entry name" value="P-loop_NTPase"/>
</dbReference>
<dbReference type="PANTHER" id="PTHR10903:SF139">
    <property type="entry name" value="GTPASE IMAP FAMILY MEMBER 4 ISOFORM X1"/>
    <property type="match status" value="1"/>
</dbReference>
<keyword evidence="7" id="KW-1185">Reference proteome</keyword>
<evidence type="ECO:0000313" key="6">
    <source>
        <dbReference type="Ensembl" id="ENSOMEP00000020652.1"/>
    </source>
</evidence>
<keyword evidence="3" id="KW-0342">GTP-binding</keyword>
<protein>
    <submittedName>
        <fullName evidence="6">Si:dkey-110g7.8</fullName>
    </submittedName>
</protein>
<reference evidence="6" key="1">
    <citation type="submission" date="2025-08" db="UniProtKB">
        <authorList>
            <consortium name="Ensembl"/>
        </authorList>
    </citation>
    <scope>IDENTIFICATION</scope>
</reference>
<dbReference type="InterPro" id="IPR045058">
    <property type="entry name" value="GIMA/IAN/Toc"/>
</dbReference>
<dbReference type="PANTHER" id="PTHR10903">
    <property type="entry name" value="GTPASE, IMAP FAMILY MEMBER-RELATED"/>
    <property type="match status" value="1"/>
</dbReference>
<comment type="similarity">
    <text evidence="1">Belongs to the TRAFAC class TrmE-Era-EngA-EngB-Septin-like GTPase superfamily. AIG1/Toc34/Toc159-like paraseptin GTPase family. IAN subfamily.</text>
</comment>
<feature type="domain" description="AIG1-type G" evidence="5">
    <location>
        <begin position="150"/>
        <end position="374"/>
    </location>
</feature>
<dbReference type="InterPro" id="IPR006703">
    <property type="entry name" value="G_AIG1"/>
</dbReference>
<dbReference type="PROSITE" id="PS51720">
    <property type="entry name" value="G_AIG1"/>
    <property type="match status" value="1"/>
</dbReference>
<dbReference type="Ensembl" id="ENSOMET00000036207.1">
    <property type="protein sequence ID" value="ENSOMEP00000020652.1"/>
    <property type="gene ID" value="ENSOMEG00000022547.1"/>
</dbReference>
<feature type="compositionally biased region" description="Polar residues" evidence="4">
    <location>
        <begin position="164"/>
        <end position="173"/>
    </location>
</feature>
<dbReference type="Gene3D" id="3.40.50.300">
    <property type="entry name" value="P-loop containing nucleotide triphosphate hydrolases"/>
    <property type="match status" value="1"/>
</dbReference>
<dbReference type="Proteomes" id="UP000261560">
    <property type="component" value="Unplaced"/>
</dbReference>
<dbReference type="SUPFAM" id="SSF52540">
    <property type="entry name" value="P-loop containing nucleoside triphosphate hydrolases"/>
    <property type="match status" value="1"/>
</dbReference>
<accession>A0A3B3CS04</accession>
<evidence type="ECO:0000256" key="3">
    <source>
        <dbReference type="ARBA" id="ARBA00023134"/>
    </source>
</evidence>
<evidence type="ECO:0000256" key="2">
    <source>
        <dbReference type="ARBA" id="ARBA00022741"/>
    </source>
</evidence>
<keyword evidence="2" id="KW-0547">Nucleotide-binding</keyword>
<organism evidence="6 7">
    <name type="scientific">Oryzias melastigma</name>
    <name type="common">Marine medaka</name>
    <dbReference type="NCBI Taxonomy" id="30732"/>
    <lineage>
        <taxon>Eukaryota</taxon>
        <taxon>Metazoa</taxon>
        <taxon>Chordata</taxon>
        <taxon>Craniata</taxon>
        <taxon>Vertebrata</taxon>
        <taxon>Euteleostomi</taxon>
        <taxon>Actinopterygii</taxon>
        <taxon>Neopterygii</taxon>
        <taxon>Teleostei</taxon>
        <taxon>Neoteleostei</taxon>
        <taxon>Acanthomorphata</taxon>
        <taxon>Ovalentaria</taxon>
        <taxon>Atherinomorphae</taxon>
        <taxon>Beloniformes</taxon>
        <taxon>Adrianichthyidae</taxon>
        <taxon>Oryziinae</taxon>
        <taxon>Oryzias</taxon>
    </lineage>
</organism>
<name>A0A3B3CS04_ORYME</name>
<sequence>FVTTKTSIFVTTKKHLLLKRQKPVGAVVQRPLQPLHRGRLQRVGHQRHQVSGQAAAALCPHGVPLVGHGAGACQSSSISFRLASRRISVQIYEGEQRWAHYRQPPLDGDTPRCLPCEQKLPNWPEWTDSPRPPFGCRSVQSPGDSRGRHPPERRLLILGGPRSGKTSSANTILGDNVFDGGTETTHSNVGQTEIYGRRVTVVDTPPWAIPSDPEDDEDADTTDNGGAESDSPTRPAQSLDSEGPCMGAILCPPGPHAILLVVSVTQPFTEVEKRAAEEQLGALGGGTWRYSIVLFTSVDKLPKGVFIEEHIANTGEALQWLVERCGSRYTGGFNNPLSKEVSKSRPLYAFNYLDQVAIRSFNRRLVGKHAGQQPSRPGFGHSAQPCFPNTTPPIVINHGGCRVLDQACSFNYNQESPNAAKQQ</sequence>
<evidence type="ECO:0000259" key="5">
    <source>
        <dbReference type="PROSITE" id="PS51720"/>
    </source>
</evidence>